<dbReference type="Pfam" id="PF00488">
    <property type="entry name" value="MutS_V"/>
    <property type="match status" value="1"/>
</dbReference>
<proteinExistence type="predicted"/>
<evidence type="ECO:0000313" key="5">
    <source>
        <dbReference type="EMBL" id="EOR95370.1"/>
    </source>
</evidence>
<evidence type="ECO:0000256" key="1">
    <source>
        <dbReference type="ARBA" id="ARBA00022741"/>
    </source>
</evidence>
<keyword evidence="3" id="KW-0238">DNA-binding</keyword>
<dbReference type="EMBL" id="AQPN01000053">
    <property type="protein sequence ID" value="EOR95370.1"/>
    <property type="molecule type" value="Genomic_DNA"/>
</dbReference>
<dbReference type="eggNOG" id="COG0249">
    <property type="taxonomic scope" value="Bacteria"/>
</dbReference>
<keyword evidence="2" id="KW-0067">ATP-binding</keyword>
<protein>
    <submittedName>
        <fullName evidence="5">MutS-related protein, family 1</fullName>
    </submittedName>
</protein>
<evidence type="ECO:0000259" key="4">
    <source>
        <dbReference type="SMART" id="SM00534"/>
    </source>
</evidence>
<dbReference type="PANTHER" id="PTHR11361:SF152">
    <property type="entry name" value="DNA MISMATCH REPAIR PROTEIN"/>
    <property type="match status" value="1"/>
</dbReference>
<organism evidence="5 6">
    <name type="scientific">Arcticibacter svalbardensis MN12-7</name>
    <dbReference type="NCBI Taxonomy" id="1150600"/>
    <lineage>
        <taxon>Bacteria</taxon>
        <taxon>Pseudomonadati</taxon>
        <taxon>Bacteroidota</taxon>
        <taxon>Sphingobacteriia</taxon>
        <taxon>Sphingobacteriales</taxon>
        <taxon>Sphingobacteriaceae</taxon>
        <taxon>Arcticibacter</taxon>
    </lineage>
</organism>
<dbReference type="InterPro" id="IPR045076">
    <property type="entry name" value="MutS"/>
</dbReference>
<dbReference type="InterPro" id="IPR000432">
    <property type="entry name" value="DNA_mismatch_repair_MutS_C"/>
</dbReference>
<gene>
    <name evidence="5" type="ORF">ADIARSV_1455</name>
</gene>
<dbReference type="GO" id="GO:0030983">
    <property type="term" value="F:mismatched DNA binding"/>
    <property type="evidence" value="ECO:0007669"/>
    <property type="project" value="InterPro"/>
</dbReference>
<accession>R9GV14</accession>
<name>R9GV14_9SPHI</name>
<dbReference type="SUPFAM" id="SSF52540">
    <property type="entry name" value="P-loop containing nucleoside triphosphate hydrolases"/>
    <property type="match status" value="1"/>
</dbReference>
<dbReference type="GO" id="GO:0140664">
    <property type="term" value="F:ATP-dependent DNA damage sensor activity"/>
    <property type="evidence" value="ECO:0007669"/>
    <property type="project" value="InterPro"/>
</dbReference>
<dbReference type="GO" id="GO:0006298">
    <property type="term" value="P:mismatch repair"/>
    <property type="evidence" value="ECO:0007669"/>
    <property type="project" value="InterPro"/>
</dbReference>
<evidence type="ECO:0000256" key="2">
    <source>
        <dbReference type="ARBA" id="ARBA00022840"/>
    </source>
</evidence>
<dbReference type="Proteomes" id="UP000014174">
    <property type="component" value="Unassembled WGS sequence"/>
</dbReference>
<sequence length="363" mass="41446">MFFIINLIIHYRNKPKVSFLITPFIQIKALSDYAKKIANLDDALNYFDLGKAHKKFSNLGLYQFLLASEKQEQNEFSSFIWLLVEYIKITFLLEVNLLDKCVKIADSSRQEIHDLFKYIGLIDTSISIASYRAGLDYYCTPEFDQLIRVKTEDMIHPLIDDCVPNSLDTNGKNVLITGSNMSGKTTFIRTVAVNVILAQSIYTVCAKFYRANFLDVSTSIGIADSLLLGKSYYLEELESVYNFIERSDDSKFANLFVMDELFKGTNTNERIAAGQAVSDYLSKGNNIVMVSTHDLELSKLLNVNYESYYFAEEVSDQGLHFDHKIKKGILSTRNAIKLLEYFDYPKEIIQSANTYIQSVETAK</sequence>
<dbReference type="SMART" id="SM00534">
    <property type="entry name" value="MUTSac"/>
    <property type="match status" value="1"/>
</dbReference>
<dbReference type="Gene3D" id="3.40.50.300">
    <property type="entry name" value="P-loop containing nucleotide triphosphate hydrolases"/>
    <property type="match status" value="1"/>
</dbReference>
<dbReference type="PATRIC" id="fig|1150600.3.peg.1425"/>
<dbReference type="GO" id="GO:0005524">
    <property type="term" value="F:ATP binding"/>
    <property type="evidence" value="ECO:0007669"/>
    <property type="project" value="UniProtKB-KW"/>
</dbReference>
<dbReference type="AlphaFoldDB" id="R9GV14"/>
<reference evidence="5 6" key="1">
    <citation type="journal article" date="2013" name="Genome Announc.">
        <title>Draft Genome Sequence of Arcticibacter svalbardensis Strain MN12-7T, a Member of the Family Sphingobacteriaceae Isolated from an Arctic Soil Sample.</title>
        <authorList>
            <person name="Shivaji S."/>
            <person name="Ara S."/>
            <person name="Prasad S."/>
            <person name="Manasa B.P."/>
            <person name="Begum Z."/>
            <person name="Singh A."/>
            <person name="Kumar Pinnaka A."/>
        </authorList>
    </citation>
    <scope>NUCLEOTIDE SEQUENCE [LARGE SCALE GENOMIC DNA]</scope>
    <source>
        <strain evidence="5 6">MN12-7</strain>
    </source>
</reference>
<evidence type="ECO:0000256" key="3">
    <source>
        <dbReference type="ARBA" id="ARBA00023125"/>
    </source>
</evidence>
<evidence type="ECO:0000313" key="6">
    <source>
        <dbReference type="Proteomes" id="UP000014174"/>
    </source>
</evidence>
<feature type="domain" description="DNA mismatch repair proteins mutS family" evidence="4">
    <location>
        <begin position="171"/>
        <end position="357"/>
    </location>
</feature>
<dbReference type="GO" id="GO:0005829">
    <property type="term" value="C:cytosol"/>
    <property type="evidence" value="ECO:0007669"/>
    <property type="project" value="TreeGrafter"/>
</dbReference>
<dbReference type="InterPro" id="IPR027417">
    <property type="entry name" value="P-loop_NTPase"/>
</dbReference>
<dbReference type="STRING" id="1150600.ADIARSV_1455"/>
<keyword evidence="6" id="KW-1185">Reference proteome</keyword>
<dbReference type="PANTHER" id="PTHR11361">
    <property type="entry name" value="DNA MISMATCH REPAIR PROTEIN MUTS FAMILY MEMBER"/>
    <property type="match status" value="1"/>
</dbReference>
<comment type="caution">
    <text evidence="5">The sequence shown here is derived from an EMBL/GenBank/DDBJ whole genome shotgun (WGS) entry which is preliminary data.</text>
</comment>
<keyword evidence="1" id="KW-0547">Nucleotide-binding</keyword>